<comment type="subcellular location">
    <subcellularLocation>
        <location evidence="1">Endomembrane system</location>
        <topology evidence="1">Multi-pass membrane protein</topology>
    </subcellularLocation>
</comment>
<proteinExistence type="inferred from homology"/>
<dbReference type="GO" id="GO:0012505">
    <property type="term" value="C:endomembrane system"/>
    <property type="evidence" value="ECO:0007669"/>
    <property type="project" value="UniProtKB-SubCell"/>
</dbReference>
<feature type="transmembrane region" description="Helical" evidence="9">
    <location>
        <begin position="447"/>
        <end position="465"/>
    </location>
</feature>
<dbReference type="GO" id="GO:0006874">
    <property type="term" value="P:intracellular calcium ion homeostasis"/>
    <property type="evidence" value="ECO:0007669"/>
    <property type="project" value="TreeGrafter"/>
</dbReference>
<evidence type="ECO:0000259" key="10">
    <source>
        <dbReference type="Pfam" id="PF01699"/>
    </source>
</evidence>
<keyword evidence="6" id="KW-0406">Ion transport</keyword>
<evidence type="ECO:0000256" key="5">
    <source>
        <dbReference type="ARBA" id="ARBA00022989"/>
    </source>
</evidence>
<evidence type="ECO:0000256" key="9">
    <source>
        <dbReference type="SAM" id="Phobius"/>
    </source>
</evidence>
<feature type="transmembrane region" description="Helical" evidence="9">
    <location>
        <begin position="119"/>
        <end position="139"/>
    </location>
</feature>
<dbReference type="AlphaFoldDB" id="A0A2G8SFP2"/>
<keyword evidence="5 9" id="KW-1133">Transmembrane helix</keyword>
<feature type="transmembrane region" description="Helical" evidence="9">
    <location>
        <begin position="330"/>
        <end position="349"/>
    </location>
</feature>
<feature type="transmembrane region" description="Helical" evidence="9">
    <location>
        <begin position="471"/>
        <end position="491"/>
    </location>
</feature>
<feature type="domain" description="Sodium/calcium exchanger membrane region" evidence="10">
    <location>
        <begin position="125"/>
        <end position="293"/>
    </location>
</feature>
<dbReference type="GO" id="GO:0000329">
    <property type="term" value="C:fungal-type vacuole membrane"/>
    <property type="evidence" value="ECO:0007669"/>
    <property type="project" value="TreeGrafter"/>
</dbReference>
<dbReference type="InterPro" id="IPR004837">
    <property type="entry name" value="NaCa_Exmemb"/>
</dbReference>
<reference evidence="11 12" key="1">
    <citation type="journal article" date="2015" name="Sci. Rep.">
        <title>Chromosome-level genome map provides insights into diverse defense mechanisms in the medicinal fungus Ganoderma sinense.</title>
        <authorList>
            <person name="Zhu Y."/>
            <person name="Xu J."/>
            <person name="Sun C."/>
            <person name="Zhou S."/>
            <person name="Xu H."/>
            <person name="Nelson D.R."/>
            <person name="Qian J."/>
            <person name="Song J."/>
            <person name="Luo H."/>
            <person name="Xiang L."/>
            <person name="Li Y."/>
            <person name="Xu Z."/>
            <person name="Ji A."/>
            <person name="Wang L."/>
            <person name="Lu S."/>
            <person name="Hayward A."/>
            <person name="Sun W."/>
            <person name="Li X."/>
            <person name="Schwartz D.C."/>
            <person name="Wang Y."/>
            <person name="Chen S."/>
        </authorList>
    </citation>
    <scope>NUCLEOTIDE SEQUENCE [LARGE SCALE GENOMIC DNA]</scope>
    <source>
        <strain evidence="11 12">ZZ0214-1</strain>
    </source>
</reference>
<evidence type="ECO:0000256" key="3">
    <source>
        <dbReference type="ARBA" id="ARBA00022448"/>
    </source>
</evidence>
<feature type="transmembrane region" description="Helical" evidence="9">
    <location>
        <begin position="90"/>
        <end position="112"/>
    </location>
</feature>
<dbReference type="EMBL" id="AYKW01000010">
    <property type="protein sequence ID" value="PIL32582.1"/>
    <property type="molecule type" value="Genomic_DNA"/>
</dbReference>
<dbReference type="OrthoDB" id="1699231at2759"/>
<keyword evidence="12" id="KW-1185">Reference proteome</keyword>
<evidence type="ECO:0000256" key="7">
    <source>
        <dbReference type="ARBA" id="ARBA00023136"/>
    </source>
</evidence>
<dbReference type="InterPro" id="IPR004713">
    <property type="entry name" value="CaH_exchang"/>
</dbReference>
<evidence type="ECO:0000256" key="8">
    <source>
        <dbReference type="SAM" id="MobiDB-lite"/>
    </source>
</evidence>
<feature type="transmembrane region" description="Helical" evidence="9">
    <location>
        <begin position="227"/>
        <end position="246"/>
    </location>
</feature>
<evidence type="ECO:0000256" key="2">
    <source>
        <dbReference type="ARBA" id="ARBA00008170"/>
    </source>
</evidence>
<dbReference type="STRING" id="1077348.A0A2G8SFP2"/>
<keyword evidence="4 9" id="KW-0812">Transmembrane</keyword>
<dbReference type="Gene3D" id="1.20.1420.30">
    <property type="entry name" value="NCX, central ion-binding region"/>
    <property type="match status" value="2"/>
</dbReference>
<protein>
    <submittedName>
        <fullName evidence="11">Transporter</fullName>
    </submittedName>
</protein>
<evidence type="ECO:0000256" key="4">
    <source>
        <dbReference type="ARBA" id="ARBA00022692"/>
    </source>
</evidence>
<comment type="similarity">
    <text evidence="2">Belongs to the Ca(2+):cation antiporter (CaCA) (TC 2.A.19) family.</text>
</comment>
<dbReference type="GO" id="GO:0015369">
    <property type="term" value="F:calcium:proton antiporter activity"/>
    <property type="evidence" value="ECO:0007669"/>
    <property type="project" value="TreeGrafter"/>
</dbReference>
<dbReference type="Pfam" id="PF01699">
    <property type="entry name" value="Na_Ca_ex"/>
    <property type="match status" value="2"/>
</dbReference>
<keyword evidence="3" id="KW-0813">Transport</keyword>
<feature type="compositionally biased region" description="Polar residues" evidence="8">
    <location>
        <begin position="23"/>
        <end position="38"/>
    </location>
</feature>
<evidence type="ECO:0000256" key="1">
    <source>
        <dbReference type="ARBA" id="ARBA00004127"/>
    </source>
</evidence>
<dbReference type="InterPro" id="IPR044880">
    <property type="entry name" value="NCX_ion-bd_dom_sf"/>
</dbReference>
<feature type="domain" description="Sodium/calcium exchanger membrane region" evidence="10">
    <location>
        <begin position="336"/>
        <end position="489"/>
    </location>
</feature>
<accession>A0A2G8SFP2</accession>
<dbReference type="PANTHER" id="PTHR31503">
    <property type="entry name" value="VACUOLAR CALCIUM ION TRANSPORTER"/>
    <property type="match status" value="1"/>
</dbReference>
<keyword evidence="7 9" id="KW-0472">Membrane</keyword>
<evidence type="ECO:0000313" key="11">
    <source>
        <dbReference type="EMBL" id="PIL32582.1"/>
    </source>
</evidence>
<gene>
    <name evidence="11" type="ORF">GSI_05285</name>
</gene>
<dbReference type="Proteomes" id="UP000230002">
    <property type="component" value="Unassembled WGS sequence"/>
</dbReference>
<name>A0A2G8SFP2_9APHY</name>
<organism evidence="11 12">
    <name type="scientific">Ganoderma sinense ZZ0214-1</name>
    <dbReference type="NCBI Taxonomy" id="1077348"/>
    <lineage>
        <taxon>Eukaryota</taxon>
        <taxon>Fungi</taxon>
        <taxon>Dikarya</taxon>
        <taxon>Basidiomycota</taxon>
        <taxon>Agaricomycotina</taxon>
        <taxon>Agaricomycetes</taxon>
        <taxon>Polyporales</taxon>
        <taxon>Polyporaceae</taxon>
        <taxon>Ganoderma</taxon>
    </lineage>
</organism>
<evidence type="ECO:0000256" key="6">
    <source>
        <dbReference type="ARBA" id="ARBA00023065"/>
    </source>
</evidence>
<feature type="region of interest" description="Disordered" evidence="8">
    <location>
        <begin position="1"/>
        <end position="49"/>
    </location>
</feature>
<comment type="caution">
    <text evidence="11">The sequence shown here is derived from an EMBL/GenBank/DDBJ whole genome shotgun (WGS) entry which is preliminary data.</text>
</comment>
<feature type="transmembrane region" description="Helical" evidence="9">
    <location>
        <begin position="159"/>
        <end position="177"/>
    </location>
</feature>
<sequence length="540" mass="59932">MTDQERGYARIPNLDDEIGTPSFYPSRTQDSTPVHTNSTGPHPGPAPPAHHTPVYEEVYDYASSSAQEFWDRLRGKGRRWIGWGESVKNIVLSSWLNVLFIVIPFAWVSFWVKDHKGEHIWGGDVTFVLCFLAIIPLEGMFDWGGEQIAFYLGKELGDLVVVTLNNAVEAVLAIVLLTKCDLRLLQATIAGVVILHLLLIPGVAFLVGGTEVRHQELHPHHSELNHSLLMIGVLAMLLPTAFFAALDRGANAVTESGAAVSTELVNDNIRSEILKISRGIAIILLIVYICSRVYMHNPPGDNNALTVPHDAPEELKHEEQHLREEEPLTNPWACMILLGVTVAIMGVTAEMLVESIEFVRESSGIREEWFGLILLPFVSFSADGAVAVIFFCQAAYDRITNKEVHVPSMLARGRAIDLSIQFTLWWMPFLVLLGWWTGRPMHLLFDYFELALLLGSCFLVNYVTADAKTNWVEGFIMVAFYVMIALTAWFYPGQPSAEFMLACKESVSAAVSSEGSEAASELAAEAGPEFVARAWHRLMA</sequence>
<evidence type="ECO:0000313" key="12">
    <source>
        <dbReference type="Proteomes" id="UP000230002"/>
    </source>
</evidence>
<feature type="transmembrane region" description="Helical" evidence="9">
    <location>
        <begin position="184"/>
        <end position="207"/>
    </location>
</feature>
<dbReference type="PANTHER" id="PTHR31503:SF20">
    <property type="entry name" value="CA(2+)_H(+) EXCHANGER, PUTATIVE (EUROFUNG)-RELATED"/>
    <property type="match status" value="1"/>
</dbReference>
<feature type="transmembrane region" description="Helical" evidence="9">
    <location>
        <begin position="369"/>
        <end position="396"/>
    </location>
</feature>
<feature type="transmembrane region" description="Helical" evidence="9">
    <location>
        <begin position="416"/>
        <end position="435"/>
    </location>
</feature>